<dbReference type="AlphaFoldDB" id="S4NQ58"/>
<accession>S4NQ58</accession>
<proteinExistence type="predicted"/>
<dbReference type="EMBL" id="GAIX01013336">
    <property type="protein sequence ID" value="JAA79224.1"/>
    <property type="molecule type" value="Transcribed_RNA"/>
</dbReference>
<sequence length="70" mass="8200">MVRTSDRSQSSARPIQAINLTLHVIYNENKKISELAQTKHLCDQLRANTEYLKNHLNTREVNYVRCMIEV</sequence>
<protein>
    <submittedName>
        <fullName evidence="1">Uncharacterized protein</fullName>
    </submittedName>
</protein>
<evidence type="ECO:0000313" key="1">
    <source>
        <dbReference type="EMBL" id="JAA79224.1"/>
    </source>
</evidence>
<name>S4NQ58_9NEOP</name>
<reference evidence="1" key="1">
    <citation type="journal article" date="2013" name="BMC Genomics">
        <title>Unscrambling butterfly oogenesis.</title>
        <authorList>
            <person name="Carter J.M."/>
            <person name="Baker S.C."/>
            <person name="Pink R."/>
            <person name="Carter D.R."/>
            <person name="Collins A."/>
            <person name="Tomlin J."/>
            <person name="Gibbs M."/>
            <person name="Breuker C.J."/>
        </authorList>
    </citation>
    <scope>NUCLEOTIDE SEQUENCE</scope>
    <source>
        <tissue evidence="1">Ovary</tissue>
    </source>
</reference>
<reference evidence="1" key="2">
    <citation type="submission" date="2013-05" db="EMBL/GenBank/DDBJ databases">
        <authorList>
            <person name="Carter J.-M."/>
            <person name="Baker S.C."/>
            <person name="Pink R."/>
            <person name="Carter D.R.F."/>
            <person name="Collins A."/>
            <person name="Tomlin J."/>
            <person name="Gibbs M."/>
            <person name="Breuker C.J."/>
        </authorList>
    </citation>
    <scope>NUCLEOTIDE SEQUENCE</scope>
    <source>
        <tissue evidence="1">Ovary</tissue>
    </source>
</reference>
<organism evidence="1">
    <name type="scientific">Pararge aegeria</name>
    <name type="common">speckled wood butterfly</name>
    <dbReference type="NCBI Taxonomy" id="116150"/>
    <lineage>
        <taxon>Eukaryota</taxon>
        <taxon>Metazoa</taxon>
        <taxon>Ecdysozoa</taxon>
        <taxon>Arthropoda</taxon>
        <taxon>Hexapoda</taxon>
        <taxon>Insecta</taxon>
        <taxon>Pterygota</taxon>
        <taxon>Neoptera</taxon>
        <taxon>Endopterygota</taxon>
        <taxon>Lepidoptera</taxon>
        <taxon>Glossata</taxon>
        <taxon>Ditrysia</taxon>
        <taxon>Papilionoidea</taxon>
        <taxon>Nymphalidae</taxon>
        <taxon>Satyrinae</taxon>
        <taxon>Satyrini</taxon>
        <taxon>Parargina</taxon>
        <taxon>Pararge</taxon>
    </lineage>
</organism>